<accession>A0ABP8W4Y0</accession>
<evidence type="ECO:0000259" key="5">
    <source>
        <dbReference type="Pfam" id="PF00496"/>
    </source>
</evidence>
<proteinExistence type="inferred from homology"/>
<dbReference type="CDD" id="cd08512">
    <property type="entry name" value="PBP2_NikA_DppA_OppA_like_7"/>
    <property type="match status" value="1"/>
</dbReference>
<dbReference type="InterPro" id="IPR030678">
    <property type="entry name" value="Peptide/Ni-bd"/>
</dbReference>
<organism evidence="6 7">
    <name type="scientific">Frondihabitans cladoniiphilus</name>
    <dbReference type="NCBI Taxonomy" id="715785"/>
    <lineage>
        <taxon>Bacteria</taxon>
        <taxon>Bacillati</taxon>
        <taxon>Actinomycetota</taxon>
        <taxon>Actinomycetes</taxon>
        <taxon>Micrococcales</taxon>
        <taxon>Microbacteriaceae</taxon>
        <taxon>Frondihabitans</taxon>
    </lineage>
</organism>
<evidence type="ECO:0000256" key="4">
    <source>
        <dbReference type="ARBA" id="ARBA00022729"/>
    </source>
</evidence>
<keyword evidence="3" id="KW-0813">Transport</keyword>
<evidence type="ECO:0000313" key="7">
    <source>
        <dbReference type="Proteomes" id="UP001501295"/>
    </source>
</evidence>
<dbReference type="Gene3D" id="3.10.105.10">
    <property type="entry name" value="Dipeptide-binding Protein, Domain 3"/>
    <property type="match status" value="1"/>
</dbReference>
<dbReference type="PANTHER" id="PTHR30290">
    <property type="entry name" value="PERIPLASMIC BINDING COMPONENT OF ABC TRANSPORTER"/>
    <property type="match status" value="1"/>
</dbReference>
<dbReference type="EMBL" id="BAABLM010000005">
    <property type="protein sequence ID" value="GAA4680854.1"/>
    <property type="molecule type" value="Genomic_DNA"/>
</dbReference>
<dbReference type="Gene3D" id="3.90.76.10">
    <property type="entry name" value="Dipeptide-binding Protein, Domain 1"/>
    <property type="match status" value="1"/>
</dbReference>
<dbReference type="Gene3D" id="3.40.190.10">
    <property type="entry name" value="Periplasmic binding protein-like II"/>
    <property type="match status" value="1"/>
</dbReference>
<dbReference type="PIRSF" id="PIRSF002741">
    <property type="entry name" value="MppA"/>
    <property type="match status" value="1"/>
</dbReference>
<dbReference type="PANTHER" id="PTHR30290:SF10">
    <property type="entry name" value="PERIPLASMIC OLIGOPEPTIDE-BINDING PROTEIN-RELATED"/>
    <property type="match status" value="1"/>
</dbReference>
<keyword evidence="7" id="KW-1185">Reference proteome</keyword>
<dbReference type="Pfam" id="PF00496">
    <property type="entry name" value="SBP_bac_5"/>
    <property type="match status" value="1"/>
</dbReference>
<evidence type="ECO:0000256" key="3">
    <source>
        <dbReference type="ARBA" id="ARBA00022448"/>
    </source>
</evidence>
<dbReference type="Proteomes" id="UP001501295">
    <property type="component" value="Unassembled WGS sequence"/>
</dbReference>
<evidence type="ECO:0000256" key="2">
    <source>
        <dbReference type="ARBA" id="ARBA00005695"/>
    </source>
</evidence>
<dbReference type="SUPFAM" id="SSF53850">
    <property type="entry name" value="Periplasmic binding protein-like II"/>
    <property type="match status" value="1"/>
</dbReference>
<gene>
    <name evidence="6" type="ORF">GCM10025780_27710</name>
</gene>
<name>A0ABP8W4Y0_9MICO</name>
<dbReference type="InterPro" id="IPR039424">
    <property type="entry name" value="SBP_5"/>
</dbReference>
<dbReference type="InterPro" id="IPR000914">
    <property type="entry name" value="SBP_5_dom"/>
</dbReference>
<comment type="subcellular location">
    <subcellularLocation>
        <location evidence="1">Cell envelope</location>
    </subcellularLocation>
</comment>
<comment type="similarity">
    <text evidence="2">Belongs to the bacterial solute-binding protein 5 family.</text>
</comment>
<reference evidence="7" key="1">
    <citation type="journal article" date="2019" name="Int. J. Syst. Evol. Microbiol.">
        <title>The Global Catalogue of Microorganisms (GCM) 10K type strain sequencing project: providing services to taxonomists for standard genome sequencing and annotation.</title>
        <authorList>
            <consortium name="The Broad Institute Genomics Platform"/>
            <consortium name="The Broad Institute Genome Sequencing Center for Infectious Disease"/>
            <person name="Wu L."/>
            <person name="Ma J."/>
        </authorList>
    </citation>
    <scope>NUCLEOTIDE SEQUENCE [LARGE SCALE GENOMIC DNA]</scope>
    <source>
        <strain evidence="7">JCM 18956</strain>
    </source>
</reference>
<protein>
    <recommendedName>
        <fullName evidence="5">Solute-binding protein family 5 domain-containing protein</fullName>
    </recommendedName>
</protein>
<feature type="domain" description="Solute-binding protein family 5" evidence="5">
    <location>
        <begin position="75"/>
        <end position="444"/>
    </location>
</feature>
<evidence type="ECO:0000256" key="1">
    <source>
        <dbReference type="ARBA" id="ARBA00004196"/>
    </source>
</evidence>
<comment type="caution">
    <text evidence="6">The sequence shown here is derived from an EMBL/GenBank/DDBJ whole genome shotgun (WGS) entry which is preliminary data.</text>
</comment>
<evidence type="ECO:0000313" key="6">
    <source>
        <dbReference type="EMBL" id="GAA4680854.1"/>
    </source>
</evidence>
<sequence>MTLAACSSSSGSTSASADKTLIIASAAAPTSFFGDAGSNVYPTYEIDTQVSSTLVKNPYAKSTQDSKALQQDYYKYSPSLATSYDISSDQKTLTFHLRKGVVSQEGNPFTADDVVWSFQQKFGNTLALFPYISSPGITAADQITKVDKYTVAFHLQTAGSANTVLSILSNITGWIWDSTLLKKHATSADPWGVAWAKAHPTVGDSYGPYKVKSYDPSTATTLVANPTYFGTKPSIKTVTYKVVADSATRANAVASGAADVAEALTPQQQADAKKAGKVQVFTLDTNTYSFAIPNATKAPFTSEAARQAFAYAIPYDQILKSVYQGRATKPTGYLDKSAAGYDGDGLPQFSYDPAKSKELLAQAGYPDGVDITLTVNADVPDLVAAAIQMQAAAKGTGFTIKIDQQPSAAFAAGQSSGGFQIFLLRDYAITLSPPYELGLYTGKGSPINYSKWEDPTFYSLLKTATDLGDPLTPEAGKAYNAAEKYMLENAATMINYANVQPSFLVGSNVKGWAQRSDNWLDVSQLSFSS</sequence>
<keyword evidence="4" id="KW-0732">Signal</keyword>